<gene>
    <name evidence="1" type="ORF">ECANGB1_1482</name>
</gene>
<protein>
    <submittedName>
        <fullName evidence="1">Uncharacterized protein</fullName>
    </submittedName>
</protein>
<dbReference type="VEuPathDB" id="MicrosporidiaDB:ECANGB1_1482"/>
<evidence type="ECO:0000313" key="1">
    <source>
        <dbReference type="EMBL" id="ORD93837.1"/>
    </source>
</evidence>
<name>A0A1Y1S5Z1_9MICR</name>
<sequence>MKFIESYKNCFTREMNNNLALKREMDRVKEVCKKLDIKIESKPKKVYFWNRPVEENGSKFIIEKEFMDKHMWFRNNRLLGNMMNDYYKLTYIEQQLIPEILHQNIKLGVKEVLANAEVTKNIKRMRDELLESVDWNDKEVIVDEIRRKEVKNIAIKNLKKTITASFEITIAVYGKKRSVKQNKHHSCTMEFTKEDGVWKASNFTYTELY</sequence>
<organism evidence="1 2">
    <name type="scientific">Enterospora canceri</name>
    <dbReference type="NCBI Taxonomy" id="1081671"/>
    <lineage>
        <taxon>Eukaryota</taxon>
        <taxon>Fungi</taxon>
        <taxon>Fungi incertae sedis</taxon>
        <taxon>Microsporidia</taxon>
        <taxon>Enterocytozoonidae</taxon>
        <taxon>Enterospora</taxon>
    </lineage>
</organism>
<keyword evidence="2" id="KW-1185">Reference proteome</keyword>
<reference evidence="1 2" key="1">
    <citation type="journal article" date="2017" name="Environ. Microbiol.">
        <title>Decay of the glycolytic pathway and adaptation to intranuclear parasitism within Enterocytozoonidae microsporidia.</title>
        <authorList>
            <person name="Wiredu Boakye D."/>
            <person name="Jaroenlak P."/>
            <person name="Prachumwat A."/>
            <person name="Williams T.A."/>
            <person name="Bateman K.S."/>
            <person name="Itsathitphaisarn O."/>
            <person name="Sritunyalucksana K."/>
            <person name="Paszkiewicz K.H."/>
            <person name="Moore K.A."/>
            <person name="Stentiford G.D."/>
            <person name="Williams B.A."/>
        </authorList>
    </citation>
    <scope>NUCLEOTIDE SEQUENCE [LARGE SCALE GENOMIC DNA]</scope>
    <source>
        <strain evidence="1 2">GB1</strain>
    </source>
</reference>
<dbReference type="EMBL" id="LWDP01000044">
    <property type="protein sequence ID" value="ORD93837.1"/>
    <property type="molecule type" value="Genomic_DNA"/>
</dbReference>
<comment type="caution">
    <text evidence="1">The sequence shown here is derived from an EMBL/GenBank/DDBJ whole genome shotgun (WGS) entry which is preliminary data.</text>
</comment>
<accession>A0A1Y1S5Z1</accession>
<evidence type="ECO:0000313" key="2">
    <source>
        <dbReference type="Proteomes" id="UP000192639"/>
    </source>
</evidence>
<dbReference type="Proteomes" id="UP000192639">
    <property type="component" value="Unassembled WGS sequence"/>
</dbReference>
<dbReference type="OrthoDB" id="2196249at2759"/>
<dbReference type="AlphaFoldDB" id="A0A1Y1S5Z1"/>
<proteinExistence type="predicted"/>